<accession>A0ABV0XNN1</accession>
<name>A0ABV0XNN1_9TELE</name>
<organism evidence="1 2">
    <name type="scientific">Ameca splendens</name>
    <dbReference type="NCBI Taxonomy" id="208324"/>
    <lineage>
        <taxon>Eukaryota</taxon>
        <taxon>Metazoa</taxon>
        <taxon>Chordata</taxon>
        <taxon>Craniata</taxon>
        <taxon>Vertebrata</taxon>
        <taxon>Euteleostomi</taxon>
        <taxon>Actinopterygii</taxon>
        <taxon>Neopterygii</taxon>
        <taxon>Teleostei</taxon>
        <taxon>Neoteleostei</taxon>
        <taxon>Acanthomorphata</taxon>
        <taxon>Ovalentaria</taxon>
        <taxon>Atherinomorphae</taxon>
        <taxon>Cyprinodontiformes</taxon>
        <taxon>Goodeidae</taxon>
        <taxon>Ameca</taxon>
    </lineage>
</organism>
<sequence length="216" mass="23196">MLKPEIQMANMYVSECDSLRHINSVFIGADANISVSSPIRKMTIMVSCVNPSCFCFLAVVRRHRGDASSGGEMAAHFGVNSLHCMLRGTSLAAVASQSLTLVIQGSCSTSCPSENRILNQTDSGVSLLTIPASSPAALRTPLGRDLTLVHLRVHLSALYTPTKTLQLKDPIKEETSTAPQLTLSACLCHCGQTNPSNRLSTPLNMKILIPCRTSQK</sequence>
<gene>
    <name evidence="1" type="ORF">AMECASPLE_007454</name>
</gene>
<keyword evidence="2" id="KW-1185">Reference proteome</keyword>
<dbReference type="EMBL" id="JAHRIP010009783">
    <property type="protein sequence ID" value="MEQ2283079.1"/>
    <property type="molecule type" value="Genomic_DNA"/>
</dbReference>
<evidence type="ECO:0000313" key="2">
    <source>
        <dbReference type="Proteomes" id="UP001469553"/>
    </source>
</evidence>
<evidence type="ECO:0000313" key="1">
    <source>
        <dbReference type="EMBL" id="MEQ2283079.1"/>
    </source>
</evidence>
<dbReference type="Proteomes" id="UP001469553">
    <property type="component" value="Unassembled WGS sequence"/>
</dbReference>
<protein>
    <submittedName>
        <fullName evidence="1">Uncharacterized protein</fullName>
    </submittedName>
</protein>
<proteinExistence type="predicted"/>
<comment type="caution">
    <text evidence="1">The sequence shown here is derived from an EMBL/GenBank/DDBJ whole genome shotgun (WGS) entry which is preliminary data.</text>
</comment>
<reference evidence="1 2" key="1">
    <citation type="submission" date="2021-06" db="EMBL/GenBank/DDBJ databases">
        <authorList>
            <person name="Palmer J.M."/>
        </authorList>
    </citation>
    <scope>NUCLEOTIDE SEQUENCE [LARGE SCALE GENOMIC DNA]</scope>
    <source>
        <strain evidence="1 2">AS_MEX2019</strain>
        <tissue evidence="1">Muscle</tissue>
    </source>
</reference>